<dbReference type="PANTHER" id="PTHR39165">
    <property type="entry name" value="IG HYPOTHETICAL 17883"/>
    <property type="match status" value="1"/>
</dbReference>
<feature type="transmembrane region" description="Helical" evidence="1">
    <location>
        <begin position="6"/>
        <end position="25"/>
    </location>
</feature>
<keyword evidence="1" id="KW-0472">Membrane</keyword>
<evidence type="ECO:0008006" key="4">
    <source>
        <dbReference type="Google" id="ProtNLM"/>
    </source>
</evidence>
<dbReference type="Proteomes" id="UP000320773">
    <property type="component" value="Unassembled WGS sequence"/>
</dbReference>
<keyword evidence="1" id="KW-1133">Transmembrane helix</keyword>
<accession>A0A543FZW0</accession>
<gene>
    <name evidence="2" type="ORF">BC670_0160</name>
</gene>
<organism evidence="2 3">
    <name type="scientific">Flavobacterium branchiophilum</name>
    <dbReference type="NCBI Taxonomy" id="55197"/>
    <lineage>
        <taxon>Bacteria</taxon>
        <taxon>Pseudomonadati</taxon>
        <taxon>Bacteroidota</taxon>
        <taxon>Flavobacteriia</taxon>
        <taxon>Flavobacteriales</taxon>
        <taxon>Flavobacteriaceae</taxon>
        <taxon>Flavobacterium</taxon>
    </lineage>
</organism>
<feature type="transmembrane region" description="Helical" evidence="1">
    <location>
        <begin position="133"/>
        <end position="157"/>
    </location>
</feature>
<proteinExistence type="predicted"/>
<comment type="caution">
    <text evidence="2">The sequence shown here is derived from an EMBL/GenBank/DDBJ whole genome shotgun (WGS) entry which is preliminary data.</text>
</comment>
<feature type="transmembrane region" description="Helical" evidence="1">
    <location>
        <begin position="88"/>
        <end position="112"/>
    </location>
</feature>
<evidence type="ECO:0000313" key="2">
    <source>
        <dbReference type="EMBL" id="TQM39373.1"/>
    </source>
</evidence>
<keyword evidence="1" id="KW-0812">Transmembrane</keyword>
<dbReference type="RefSeq" id="WP_089081275.1">
    <property type="nucleotide sequence ID" value="NZ_VFPJ01000001.1"/>
</dbReference>
<name>A0A543FZW0_9FLAO</name>
<dbReference type="Pfam" id="PF04306">
    <property type="entry name" value="DUF456"/>
    <property type="match status" value="1"/>
</dbReference>
<dbReference type="AlphaFoldDB" id="A0A543FZW0"/>
<dbReference type="InterPro" id="IPR007403">
    <property type="entry name" value="DUF456"/>
</dbReference>
<dbReference type="PANTHER" id="PTHR39165:SF1">
    <property type="entry name" value="DUF456 DOMAIN-CONTAINING PROTEIN"/>
    <property type="match status" value="1"/>
</dbReference>
<dbReference type="EMBL" id="VFPJ01000001">
    <property type="protein sequence ID" value="TQM39373.1"/>
    <property type="molecule type" value="Genomic_DNA"/>
</dbReference>
<feature type="transmembrane region" description="Helical" evidence="1">
    <location>
        <begin position="46"/>
        <end position="68"/>
    </location>
</feature>
<sequence>MDYVFLILGFICVLIGLFGSFLPALPGPPLSWVGLLLLYFCKGMAYNFWILGITFSIAVAIAVLDYIIPAKGTQYFGGSKYGIWGTNIGIVVGFFIPIPFGFLIAPFIGAFIGELVFNAQDQNRALRAATGSFLGFLAGTFMKIVVSLIFFILYIILVFQNQSVWF</sequence>
<evidence type="ECO:0000256" key="1">
    <source>
        <dbReference type="SAM" id="Phobius"/>
    </source>
</evidence>
<protein>
    <recommendedName>
        <fullName evidence="4">DUF456 domain-containing protein</fullName>
    </recommendedName>
</protein>
<reference evidence="2 3" key="1">
    <citation type="submission" date="2019-06" db="EMBL/GenBank/DDBJ databases">
        <title>Genomic Encyclopedia of Archaeal and Bacterial Type Strains, Phase II (KMG-II): from individual species to whole genera.</title>
        <authorList>
            <person name="Goeker M."/>
        </authorList>
    </citation>
    <scope>NUCLEOTIDE SEQUENCE [LARGE SCALE GENOMIC DNA]</scope>
    <source>
        <strain evidence="2 3">DSM 24789</strain>
    </source>
</reference>
<evidence type="ECO:0000313" key="3">
    <source>
        <dbReference type="Proteomes" id="UP000320773"/>
    </source>
</evidence>